<dbReference type="PANTHER" id="PTHR45772">
    <property type="entry name" value="CONSERVED COMPONENT OF ABC TRANSPORTER FOR NATURAL AMINO ACIDS-RELATED"/>
    <property type="match status" value="1"/>
</dbReference>
<keyword evidence="1" id="KW-0813">Transport</keyword>
<dbReference type="InterPro" id="IPR027417">
    <property type="entry name" value="P-loop_NTPase"/>
</dbReference>
<sequence length="250" mass="27201">MSAPITPTLLYLDNVSVSFDGFRALNALSLAVDHAEMRAIIGPNGAGKTTMMDVITGKTKPNEGTALYEGTHDLTSLDEAAIAELGIGRKFQTPTVFEMHTVEDNLLLALKNKRGPLATLFSGIAAQGRERIDVLLERVRLTAQRHRRAGELSHGQKQWLEIGMLLAQEPKLLLIDEPAAGMTDYETADTADLLRDIARSKAVIVVEHDMTFVRELGVKVTCLHEGSVLAEGSLDAVSANERVVEVYLGR</sequence>
<evidence type="ECO:0000313" key="5">
    <source>
        <dbReference type="EMBL" id="MBF9197314.1"/>
    </source>
</evidence>
<dbReference type="GO" id="GO:0005524">
    <property type="term" value="F:ATP binding"/>
    <property type="evidence" value="ECO:0007669"/>
    <property type="project" value="UniProtKB-KW"/>
</dbReference>
<dbReference type="Gene3D" id="3.40.50.300">
    <property type="entry name" value="P-loop containing nucleotide triphosphate hydrolases"/>
    <property type="match status" value="1"/>
</dbReference>
<dbReference type="RefSeq" id="WP_196264677.1">
    <property type="nucleotide sequence ID" value="NZ_JADQDN010000007.1"/>
</dbReference>
<evidence type="ECO:0000256" key="2">
    <source>
        <dbReference type="ARBA" id="ARBA00022741"/>
    </source>
</evidence>
<dbReference type="Proteomes" id="UP000611708">
    <property type="component" value="Unassembled WGS sequence"/>
</dbReference>
<dbReference type="Pfam" id="PF00005">
    <property type="entry name" value="ABC_tran"/>
    <property type="match status" value="1"/>
</dbReference>
<dbReference type="InterPro" id="IPR051120">
    <property type="entry name" value="ABC_AA/LPS_Transport"/>
</dbReference>
<keyword evidence="6" id="KW-1185">Reference proteome</keyword>
<dbReference type="InterPro" id="IPR017781">
    <property type="entry name" value="ABC_transptr_urea_ATP-bd_UrtD"/>
</dbReference>
<dbReference type="Pfam" id="PF12399">
    <property type="entry name" value="BCA_ABC_TP_C"/>
    <property type="match status" value="1"/>
</dbReference>
<dbReference type="CDD" id="cd03219">
    <property type="entry name" value="ABC_Mj1267_LivG_branched"/>
    <property type="match status" value="1"/>
</dbReference>
<dbReference type="PANTHER" id="PTHR45772:SF8">
    <property type="entry name" value="HIGH-AFFINITY BRANCHED-CHAIN AMINO ACID TRANSPORT ATP-BINDING PROTEIN"/>
    <property type="match status" value="1"/>
</dbReference>
<proteinExistence type="predicted"/>
<organism evidence="5 6">
    <name type="scientific">Microvirga terrestris</name>
    <dbReference type="NCBI Taxonomy" id="2791024"/>
    <lineage>
        <taxon>Bacteria</taxon>
        <taxon>Pseudomonadati</taxon>
        <taxon>Pseudomonadota</taxon>
        <taxon>Alphaproteobacteria</taxon>
        <taxon>Hyphomicrobiales</taxon>
        <taxon>Methylobacteriaceae</taxon>
        <taxon>Microvirga</taxon>
    </lineage>
</organism>
<evidence type="ECO:0000313" key="6">
    <source>
        <dbReference type="Proteomes" id="UP000611708"/>
    </source>
</evidence>
<name>A0ABS0HUZ8_9HYPH</name>
<dbReference type="InterPro" id="IPR003439">
    <property type="entry name" value="ABC_transporter-like_ATP-bd"/>
</dbReference>
<keyword evidence="2" id="KW-0547">Nucleotide-binding</keyword>
<comment type="caution">
    <text evidence="5">The sequence shown here is derived from an EMBL/GenBank/DDBJ whole genome shotgun (WGS) entry which is preliminary data.</text>
</comment>
<dbReference type="SUPFAM" id="SSF52540">
    <property type="entry name" value="P-loop containing nucleoside triphosphate hydrolases"/>
    <property type="match status" value="1"/>
</dbReference>
<evidence type="ECO:0000259" key="4">
    <source>
        <dbReference type="PROSITE" id="PS50893"/>
    </source>
</evidence>
<evidence type="ECO:0000256" key="1">
    <source>
        <dbReference type="ARBA" id="ARBA00022448"/>
    </source>
</evidence>
<protein>
    <submittedName>
        <fullName evidence="5">Urea ABC transporter ATP-binding protein UrtD</fullName>
    </submittedName>
</protein>
<dbReference type="InterPro" id="IPR032823">
    <property type="entry name" value="BCA_ABC_TP_C"/>
</dbReference>
<gene>
    <name evidence="5" type="primary">urtD</name>
    <name evidence="5" type="ORF">I2H36_14805</name>
</gene>
<accession>A0ABS0HUZ8</accession>
<dbReference type="NCBIfam" id="TIGR03411">
    <property type="entry name" value="urea_trans_UrtD"/>
    <property type="match status" value="1"/>
</dbReference>
<feature type="domain" description="ABC transporter" evidence="4">
    <location>
        <begin position="10"/>
        <end position="250"/>
    </location>
</feature>
<reference evidence="5 6" key="1">
    <citation type="submission" date="2020-11" db="EMBL/GenBank/DDBJ databases">
        <authorList>
            <person name="Kim M.K."/>
        </authorList>
    </citation>
    <scope>NUCLEOTIDE SEQUENCE [LARGE SCALE GENOMIC DNA]</scope>
    <source>
        <strain evidence="5 6">BT290</strain>
    </source>
</reference>
<dbReference type="EMBL" id="JADQDN010000007">
    <property type="protein sequence ID" value="MBF9197314.1"/>
    <property type="molecule type" value="Genomic_DNA"/>
</dbReference>
<keyword evidence="3 5" id="KW-0067">ATP-binding</keyword>
<evidence type="ECO:0000256" key="3">
    <source>
        <dbReference type="ARBA" id="ARBA00022840"/>
    </source>
</evidence>
<dbReference type="PROSITE" id="PS50893">
    <property type="entry name" value="ABC_TRANSPORTER_2"/>
    <property type="match status" value="1"/>
</dbReference>